<dbReference type="PANTHER" id="PTHR30153:SF2">
    <property type="entry name" value="REPLICATIVE DNA HELICASE"/>
    <property type="match status" value="1"/>
</dbReference>
<dbReference type="EC" id="5.6.2.3" evidence="11 12"/>
<evidence type="ECO:0000256" key="5">
    <source>
        <dbReference type="ARBA" id="ARBA00022801"/>
    </source>
</evidence>
<evidence type="ECO:0000256" key="2">
    <source>
        <dbReference type="ARBA" id="ARBA00022515"/>
    </source>
</evidence>
<sequence>MTVMPTDPFVRIPPQNIESEKALLGSIMLRHEAMHDVSDIVFPESFYDRRHRTIYEAMLELFAKKEPIDLLSLTSRLKEKKLLDDVGGRVYLAELVHAVPASTNVKYYAETVQKKSILRNLIAASDFIGELGYDEESEVAELLDDAEKRIFSVTGTAVGSTFVKLKDSIEEAWERLDMLHKSGAKMRGVPTGFKQLDHKLSGLQKSDLVILAARPSMGKTSLALDIARHAAQEHNIPVGIFSLETSAQQLVDRMFAADSRIDAWKLRTGDIKTDEEFLRLQDSMDRLSKAPIFIDDMAGNGLLQMRSAARKLKREHGLGLLIVDYLQLITTPRRYESMVQQVTEISRSLKSLARELDIPVLALSQLSRAVEQRQGEPRLSDLRDSGSIEQDADVVMFIHRKDKQQKNAENEKTNIADILIEKHRNGPTGRLELYFDEKRSTFLNLEKDDSYTAGANAPAYDPFKEGDENF</sequence>
<dbReference type="InterPro" id="IPR007692">
    <property type="entry name" value="DNA_helicase_DnaB"/>
</dbReference>
<dbReference type="Pfam" id="PF00772">
    <property type="entry name" value="DnaB"/>
    <property type="match status" value="1"/>
</dbReference>
<comment type="catalytic activity">
    <reaction evidence="10 12">
        <text>ATP + H2O = ADP + phosphate + H(+)</text>
        <dbReference type="Rhea" id="RHEA:13065"/>
        <dbReference type="ChEBI" id="CHEBI:15377"/>
        <dbReference type="ChEBI" id="CHEBI:15378"/>
        <dbReference type="ChEBI" id="CHEBI:30616"/>
        <dbReference type="ChEBI" id="CHEBI:43474"/>
        <dbReference type="ChEBI" id="CHEBI:456216"/>
        <dbReference type="EC" id="5.6.2.3"/>
    </reaction>
</comment>
<evidence type="ECO:0000256" key="6">
    <source>
        <dbReference type="ARBA" id="ARBA00022806"/>
    </source>
</evidence>
<dbReference type="SUPFAM" id="SSF48024">
    <property type="entry name" value="N-terminal domain of DnaB helicase"/>
    <property type="match status" value="1"/>
</dbReference>
<dbReference type="InterPro" id="IPR007694">
    <property type="entry name" value="DNA_helicase_DnaB-like_C"/>
</dbReference>
<comment type="similarity">
    <text evidence="1 12">Belongs to the helicase family. DnaB subfamily.</text>
</comment>
<dbReference type="InterPro" id="IPR027417">
    <property type="entry name" value="P-loop_NTPase"/>
</dbReference>
<evidence type="ECO:0000256" key="7">
    <source>
        <dbReference type="ARBA" id="ARBA00022840"/>
    </source>
</evidence>
<dbReference type="InterPro" id="IPR036185">
    <property type="entry name" value="DNA_heli_DnaB-like_N_sf"/>
</dbReference>
<dbReference type="InterPro" id="IPR007693">
    <property type="entry name" value="DNA_helicase_DnaB-like_N"/>
</dbReference>
<gene>
    <name evidence="15" type="ORF">A2912_03650</name>
</gene>
<keyword evidence="7 12" id="KW-0067">ATP-binding</keyword>
<dbReference type="GO" id="GO:0003677">
    <property type="term" value="F:DNA binding"/>
    <property type="evidence" value="ECO:0007669"/>
    <property type="project" value="UniProtKB-UniRule"/>
</dbReference>
<comment type="caution">
    <text evidence="15">The sequence shown here is derived from an EMBL/GenBank/DDBJ whole genome shotgun (WGS) entry which is preliminary data.</text>
</comment>
<dbReference type="SUPFAM" id="SSF52540">
    <property type="entry name" value="P-loop containing nucleoside triphosphate hydrolases"/>
    <property type="match status" value="1"/>
</dbReference>
<feature type="region of interest" description="Disordered" evidence="13">
    <location>
        <begin position="447"/>
        <end position="470"/>
    </location>
</feature>
<accession>A0A1G1YQ65</accession>
<proteinExistence type="inferred from homology"/>
<dbReference type="EMBL" id="MHIN01000029">
    <property type="protein sequence ID" value="OGY54488.1"/>
    <property type="molecule type" value="Genomic_DNA"/>
</dbReference>
<dbReference type="NCBIfam" id="TIGR00665">
    <property type="entry name" value="DnaB"/>
    <property type="match status" value="1"/>
</dbReference>
<name>A0A1G1YQ65_9BACT</name>
<dbReference type="SMART" id="SM00382">
    <property type="entry name" value="AAA"/>
    <property type="match status" value="1"/>
</dbReference>
<evidence type="ECO:0000256" key="11">
    <source>
        <dbReference type="NCBIfam" id="TIGR00665"/>
    </source>
</evidence>
<evidence type="ECO:0000256" key="9">
    <source>
        <dbReference type="ARBA" id="ARBA00023235"/>
    </source>
</evidence>
<keyword evidence="2 12" id="KW-0639">Primosome</keyword>
<dbReference type="InterPro" id="IPR016136">
    <property type="entry name" value="DNA_helicase_N/primase_C"/>
</dbReference>
<keyword evidence="5 12" id="KW-0378">Hydrolase</keyword>
<dbReference type="PANTHER" id="PTHR30153">
    <property type="entry name" value="REPLICATIVE DNA HELICASE DNAB"/>
    <property type="match status" value="1"/>
</dbReference>
<evidence type="ECO:0000256" key="8">
    <source>
        <dbReference type="ARBA" id="ARBA00023125"/>
    </source>
</evidence>
<keyword evidence="9" id="KW-0413">Isomerase</keyword>
<keyword evidence="6 12" id="KW-0347">Helicase</keyword>
<evidence type="ECO:0000313" key="16">
    <source>
        <dbReference type="Proteomes" id="UP000178122"/>
    </source>
</evidence>
<dbReference type="GO" id="GO:0016887">
    <property type="term" value="F:ATP hydrolysis activity"/>
    <property type="evidence" value="ECO:0007669"/>
    <property type="project" value="RHEA"/>
</dbReference>
<dbReference type="FunFam" id="1.10.860.10:FF:000001">
    <property type="entry name" value="Replicative DNA helicase"/>
    <property type="match status" value="1"/>
</dbReference>
<keyword evidence="8 12" id="KW-0238">DNA-binding</keyword>
<feature type="domain" description="SF4 helicase" evidence="14">
    <location>
        <begin position="182"/>
        <end position="449"/>
    </location>
</feature>
<evidence type="ECO:0000256" key="1">
    <source>
        <dbReference type="ARBA" id="ARBA00008428"/>
    </source>
</evidence>
<organism evidence="15 16">
    <name type="scientific">Candidatus Buchananbacteria bacterium RIFCSPLOWO2_01_FULL_40_23b</name>
    <dbReference type="NCBI Taxonomy" id="1797544"/>
    <lineage>
        <taxon>Bacteria</taxon>
        <taxon>Candidatus Buchananiibacteriota</taxon>
    </lineage>
</organism>
<evidence type="ECO:0000256" key="3">
    <source>
        <dbReference type="ARBA" id="ARBA00022705"/>
    </source>
</evidence>
<evidence type="ECO:0000256" key="4">
    <source>
        <dbReference type="ARBA" id="ARBA00022741"/>
    </source>
</evidence>
<dbReference type="PROSITE" id="PS51199">
    <property type="entry name" value="SF4_HELICASE"/>
    <property type="match status" value="1"/>
</dbReference>
<dbReference type="GO" id="GO:1990077">
    <property type="term" value="C:primosome complex"/>
    <property type="evidence" value="ECO:0007669"/>
    <property type="project" value="UniProtKB-UniRule"/>
</dbReference>
<comment type="function">
    <text evidence="12">The main replicative DNA helicase, it participates in initiation and elongation during chromosome replication. Travels ahead of the DNA replisome, separating dsDNA into templates for DNA synthesis. A processive ATP-dependent 5'-3' DNA helicase it has DNA-dependent ATPase activity.</text>
</comment>
<dbReference type="Pfam" id="PF03796">
    <property type="entry name" value="DnaB_C"/>
    <property type="match status" value="1"/>
</dbReference>
<evidence type="ECO:0000313" key="15">
    <source>
        <dbReference type="EMBL" id="OGY54488.1"/>
    </source>
</evidence>
<evidence type="ECO:0000256" key="10">
    <source>
        <dbReference type="ARBA" id="ARBA00048954"/>
    </source>
</evidence>
<dbReference type="GO" id="GO:0005524">
    <property type="term" value="F:ATP binding"/>
    <property type="evidence" value="ECO:0007669"/>
    <property type="project" value="UniProtKB-UniRule"/>
</dbReference>
<dbReference type="CDD" id="cd00984">
    <property type="entry name" value="DnaB_C"/>
    <property type="match status" value="1"/>
</dbReference>
<dbReference type="GO" id="GO:0006269">
    <property type="term" value="P:DNA replication, synthesis of primer"/>
    <property type="evidence" value="ECO:0007669"/>
    <property type="project" value="UniProtKB-UniRule"/>
</dbReference>
<dbReference type="GO" id="GO:0043139">
    <property type="term" value="F:5'-3' DNA helicase activity"/>
    <property type="evidence" value="ECO:0007669"/>
    <property type="project" value="UniProtKB-EC"/>
</dbReference>
<dbReference type="AlphaFoldDB" id="A0A1G1YQ65"/>
<dbReference type="Proteomes" id="UP000178122">
    <property type="component" value="Unassembled WGS sequence"/>
</dbReference>
<dbReference type="Gene3D" id="3.40.50.300">
    <property type="entry name" value="P-loop containing nucleotide triphosphate hydrolases"/>
    <property type="match status" value="1"/>
</dbReference>
<protein>
    <recommendedName>
        <fullName evidence="11 12">Replicative DNA helicase</fullName>
        <ecNumber evidence="11 12">5.6.2.3</ecNumber>
    </recommendedName>
</protein>
<reference evidence="15 16" key="1">
    <citation type="journal article" date="2016" name="Nat. Commun.">
        <title>Thousands of microbial genomes shed light on interconnected biogeochemical processes in an aquifer system.</title>
        <authorList>
            <person name="Anantharaman K."/>
            <person name="Brown C.T."/>
            <person name="Hug L.A."/>
            <person name="Sharon I."/>
            <person name="Castelle C.J."/>
            <person name="Probst A.J."/>
            <person name="Thomas B.C."/>
            <person name="Singh A."/>
            <person name="Wilkins M.J."/>
            <person name="Karaoz U."/>
            <person name="Brodie E.L."/>
            <person name="Williams K.H."/>
            <person name="Hubbard S.S."/>
            <person name="Banfield J.F."/>
        </authorList>
    </citation>
    <scope>NUCLEOTIDE SEQUENCE [LARGE SCALE GENOMIC DNA]</scope>
</reference>
<keyword evidence="4 12" id="KW-0547">Nucleotide-binding</keyword>
<keyword evidence="3 12" id="KW-0235">DNA replication</keyword>
<dbReference type="Gene3D" id="1.10.860.10">
    <property type="entry name" value="DNAb Helicase, Chain A"/>
    <property type="match status" value="1"/>
</dbReference>
<evidence type="ECO:0000256" key="12">
    <source>
        <dbReference type="RuleBase" id="RU362085"/>
    </source>
</evidence>
<evidence type="ECO:0000256" key="13">
    <source>
        <dbReference type="SAM" id="MobiDB-lite"/>
    </source>
</evidence>
<evidence type="ECO:0000259" key="14">
    <source>
        <dbReference type="PROSITE" id="PS51199"/>
    </source>
</evidence>
<dbReference type="GO" id="GO:0005829">
    <property type="term" value="C:cytosol"/>
    <property type="evidence" value="ECO:0007669"/>
    <property type="project" value="TreeGrafter"/>
</dbReference>
<dbReference type="InterPro" id="IPR003593">
    <property type="entry name" value="AAA+_ATPase"/>
</dbReference>